<dbReference type="InterPro" id="IPR029033">
    <property type="entry name" value="His_PPase_superfam"/>
</dbReference>
<evidence type="ECO:0000313" key="2">
    <source>
        <dbReference type="Proteomes" id="UP000186058"/>
    </source>
</evidence>
<dbReference type="InterPro" id="IPR013078">
    <property type="entry name" value="His_Pase_superF_clade-1"/>
</dbReference>
<organism evidence="1 2">
    <name type="scientific">Paenibacillus helianthi</name>
    <dbReference type="NCBI Taxonomy" id="1349432"/>
    <lineage>
        <taxon>Bacteria</taxon>
        <taxon>Bacillati</taxon>
        <taxon>Bacillota</taxon>
        <taxon>Bacilli</taxon>
        <taxon>Bacillales</taxon>
        <taxon>Paenibacillaceae</taxon>
        <taxon>Paenibacillus</taxon>
    </lineage>
</organism>
<proteinExistence type="predicted"/>
<dbReference type="Proteomes" id="UP000186058">
    <property type="component" value="Unassembled WGS sequence"/>
</dbReference>
<sequence length="216" mass="23591">MIVKKLVYAYMITLLLMVSVSAPMIEAAGYTVEAKPVDPALLASLRQGGYILFVRHGEATTGQDQPNLDLRDCTTQRNLSNEARRQAVLLGKAIRRLHIPVQTPIVASPFCRTRETAALAFGADNVQTDPFWVNIYNLSGNVTSDEQESTLTALRSVLEKTPAEGTNQVIIAHSFPRGLGLGEIPYLGTVVLKPKGEGHGYDIVSRISLSEWLSTQ</sequence>
<dbReference type="Gene3D" id="3.40.50.1240">
    <property type="entry name" value="Phosphoglycerate mutase-like"/>
    <property type="match status" value="1"/>
</dbReference>
<keyword evidence="2" id="KW-1185">Reference proteome</keyword>
<name>A0ABX3ELE9_9BACL</name>
<dbReference type="Pfam" id="PF00300">
    <property type="entry name" value="His_Phos_1"/>
    <property type="match status" value="1"/>
</dbReference>
<dbReference type="CDD" id="cd07040">
    <property type="entry name" value="HP"/>
    <property type="match status" value="1"/>
</dbReference>
<comment type="caution">
    <text evidence="1">The sequence shown here is derived from an EMBL/GenBank/DDBJ whole genome shotgun (WGS) entry which is preliminary data.</text>
</comment>
<dbReference type="EMBL" id="LVWI01000059">
    <property type="protein sequence ID" value="OKP83472.1"/>
    <property type="molecule type" value="Genomic_DNA"/>
</dbReference>
<accession>A0ABX3ELE9</accession>
<evidence type="ECO:0000313" key="1">
    <source>
        <dbReference type="EMBL" id="OKP83472.1"/>
    </source>
</evidence>
<reference evidence="1 2" key="1">
    <citation type="submission" date="2016-03" db="EMBL/GenBank/DDBJ databases">
        <authorList>
            <person name="Sant'Anna F.H."/>
            <person name="Ambrosini A."/>
            <person name="Souza R."/>
            <person name="Bach E."/>
            <person name="Fernandes G."/>
            <person name="Balsanelli E."/>
            <person name="Baura V.A."/>
            <person name="Souza E.M."/>
            <person name="Passaglia L."/>
        </authorList>
    </citation>
    <scope>NUCLEOTIDE SEQUENCE [LARGE SCALE GENOMIC DNA]</scope>
    <source>
        <strain evidence="1 2">P26E</strain>
    </source>
</reference>
<protein>
    <submittedName>
        <fullName evidence="1">Histidine phosphatase family protein</fullName>
    </submittedName>
</protein>
<gene>
    <name evidence="1" type="ORF">A3844_21775</name>
</gene>
<dbReference type="SUPFAM" id="SSF53254">
    <property type="entry name" value="Phosphoglycerate mutase-like"/>
    <property type="match status" value="1"/>
</dbReference>